<comment type="subcellular location">
    <subcellularLocation>
        <location evidence="1">Membrane</location>
    </subcellularLocation>
</comment>
<evidence type="ECO:0000256" key="1">
    <source>
        <dbReference type="ARBA" id="ARBA00004370"/>
    </source>
</evidence>
<name>A0AA95SJM5_9BURK</name>
<feature type="transmembrane region" description="Helical" evidence="5">
    <location>
        <begin position="63"/>
        <end position="80"/>
    </location>
</feature>
<dbReference type="KEGG" id="pais:PFX98_14520"/>
<evidence type="ECO:0000256" key="2">
    <source>
        <dbReference type="ARBA" id="ARBA00022692"/>
    </source>
</evidence>
<evidence type="ECO:0000256" key="4">
    <source>
        <dbReference type="ARBA" id="ARBA00023136"/>
    </source>
</evidence>
<dbReference type="PANTHER" id="PTHR35371:SF1">
    <property type="entry name" value="BLR7753 PROTEIN"/>
    <property type="match status" value="1"/>
</dbReference>
<dbReference type="InterPro" id="IPR023352">
    <property type="entry name" value="MAPEG-like_dom_sf"/>
</dbReference>
<dbReference type="SUPFAM" id="SSF161084">
    <property type="entry name" value="MAPEG domain-like"/>
    <property type="match status" value="1"/>
</dbReference>
<sequence length="131" mass="14114">MTHLLSLVVCMAGISWLLLLAASLIRAQAWTPAGMRYAMGNRDQAPADTAFAGRAERTARNTLENFVLFAALALVAHVSGVQSPRIAQGAELFFWSRLVFIAVYYLGIPYLRTLVWGVGVVGLGMMASALA</sequence>
<keyword evidence="4 5" id="KW-0472">Membrane</keyword>
<keyword evidence="7" id="KW-1185">Reference proteome</keyword>
<gene>
    <name evidence="6" type="ORF">PFX98_14520</name>
</gene>
<evidence type="ECO:0000256" key="3">
    <source>
        <dbReference type="ARBA" id="ARBA00022989"/>
    </source>
</evidence>
<organism evidence="6 7">
    <name type="scientific">Paucibacter sediminis</name>
    <dbReference type="NCBI Taxonomy" id="3019553"/>
    <lineage>
        <taxon>Bacteria</taxon>
        <taxon>Pseudomonadati</taxon>
        <taxon>Pseudomonadota</taxon>
        <taxon>Betaproteobacteria</taxon>
        <taxon>Burkholderiales</taxon>
        <taxon>Sphaerotilaceae</taxon>
        <taxon>Roseateles</taxon>
    </lineage>
</organism>
<dbReference type="PANTHER" id="PTHR35371">
    <property type="entry name" value="INNER MEMBRANE PROTEIN"/>
    <property type="match status" value="1"/>
</dbReference>
<proteinExistence type="predicted"/>
<evidence type="ECO:0000313" key="6">
    <source>
        <dbReference type="EMBL" id="WIT10148.1"/>
    </source>
</evidence>
<dbReference type="GO" id="GO:0016020">
    <property type="term" value="C:membrane"/>
    <property type="evidence" value="ECO:0007669"/>
    <property type="project" value="UniProtKB-SubCell"/>
</dbReference>
<keyword evidence="3 5" id="KW-1133">Transmembrane helix</keyword>
<dbReference type="Pfam" id="PF01124">
    <property type="entry name" value="MAPEG"/>
    <property type="match status" value="1"/>
</dbReference>
<evidence type="ECO:0000313" key="7">
    <source>
        <dbReference type="Proteomes" id="UP001177769"/>
    </source>
</evidence>
<dbReference type="Proteomes" id="UP001177769">
    <property type="component" value="Chromosome"/>
</dbReference>
<evidence type="ECO:0000256" key="5">
    <source>
        <dbReference type="SAM" id="Phobius"/>
    </source>
</evidence>
<dbReference type="InterPro" id="IPR001129">
    <property type="entry name" value="Membr-assoc_MAPEG"/>
</dbReference>
<keyword evidence="2 5" id="KW-0812">Transmembrane</keyword>
<protein>
    <submittedName>
        <fullName evidence="6">MAPEG family protein</fullName>
    </submittedName>
</protein>
<dbReference type="Gene3D" id="1.20.120.550">
    <property type="entry name" value="Membrane associated eicosanoid/glutathione metabolism-like domain"/>
    <property type="match status" value="1"/>
</dbReference>
<dbReference type="AlphaFoldDB" id="A0AA95SJM5"/>
<reference evidence="6" key="1">
    <citation type="submission" date="2023-01" db="EMBL/GenBank/DDBJ databases">
        <title>Whole genome sequence of Paucibacter sp. S2-9 isolated from pond sediment.</title>
        <authorList>
            <person name="Jung J.Y."/>
        </authorList>
    </citation>
    <scope>NUCLEOTIDE SEQUENCE</scope>
    <source>
        <strain evidence="6">S2-9</strain>
    </source>
</reference>
<accession>A0AA95SJM5</accession>
<dbReference type="RefSeq" id="WP_285231217.1">
    <property type="nucleotide sequence ID" value="NZ_CP116346.1"/>
</dbReference>
<dbReference type="EMBL" id="CP116346">
    <property type="protein sequence ID" value="WIT10148.1"/>
    <property type="molecule type" value="Genomic_DNA"/>
</dbReference>